<sequence length="282" mass="29662">SLSLSLSQALSLSLCASPQALVRAFFFVSTSDRDCLSTKASLPSPAGRSAFHPDAPCARHVMVSMHDPVESFFNSLRAVESGFRRAARGDLGSLWSGSGGGAGGFRVSGERGRVPPPEPAERSRFPDAAVVGGEVARDASPAVSLSPVASLPGGGWPKRAAHREGGGGAGGVQLLVAWSLFLDGFVRAFPTPWKLVKKRLEKQPLIEASCLDPLGLEVQCRGSHGRCSVEIRDEAEADPLERLACYVFDGLTQNLQMFDKSNRDGVAKILGPPNSSSSSSSS</sequence>
<gene>
    <name evidence="2" type="primary">NFYB9</name>
    <name evidence="2" type="ORF">g.107976</name>
</gene>
<feature type="region of interest" description="Disordered" evidence="1">
    <location>
        <begin position="102"/>
        <end position="124"/>
    </location>
</feature>
<organism evidence="2">
    <name type="scientific">Anthurium amnicola</name>
    <dbReference type="NCBI Taxonomy" id="1678845"/>
    <lineage>
        <taxon>Eukaryota</taxon>
        <taxon>Viridiplantae</taxon>
        <taxon>Streptophyta</taxon>
        <taxon>Embryophyta</taxon>
        <taxon>Tracheophyta</taxon>
        <taxon>Spermatophyta</taxon>
        <taxon>Magnoliopsida</taxon>
        <taxon>Liliopsida</taxon>
        <taxon>Araceae</taxon>
        <taxon>Pothoideae</taxon>
        <taxon>Potheae</taxon>
        <taxon>Anthurium</taxon>
    </lineage>
</organism>
<evidence type="ECO:0000256" key="1">
    <source>
        <dbReference type="SAM" id="MobiDB-lite"/>
    </source>
</evidence>
<feature type="non-terminal residue" evidence="2">
    <location>
        <position position="1"/>
    </location>
</feature>
<protein>
    <submittedName>
        <fullName evidence="2">Nuclear transcription factor Y subunit B-9</fullName>
    </submittedName>
</protein>
<evidence type="ECO:0000313" key="2">
    <source>
        <dbReference type="EMBL" id="JAT51550.1"/>
    </source>
</evidence>
<dbReference type="EMBL" id="GDJX01016386">
    <property type="protein sequence ID" value="JAT51550.1"/>
    <property type="molecule type" value="Transcribed_RNA"/>
</dbReference>
<feature type="non-terminal residue" evidence="2">
    <location>
        <position position="282"/>
    </location>
</feature>
<dbReference type="AlphaFoldDB" id="A0A1D1YA98"/>
<feature type="compositionally biased region" description="Basic and acidic residues" evidence="1">
    <location>
        <begin position="108"/>
        <end position="124"/>
    </location>
</feature>
<name>A0A1D1YA98_9ARAE</name>
<accession>A0A1D1YA98</accession>
<reference evidence="2" key="1">
    <citation type="submission" date="2015-07" db="EMBL/GenBank/DDBJ databases">
        <title>Transcriptome Assembly of Anthurium amnicola.</title>
        <authorList>
            <person name="Suzuki J."/>
        </authorList>
    </citation>
    <scope>NUCLEOTIDE SEQUENCE</scope>
</reference>
<proteinExistence type="predicted"/>